<comment type="caution">
    <text evidence="1">The sequence shown here is derived from an EMBL/GenBank/DDBJ whole genome shotgun (WGS) entry which is preliminary data.</text>
</comment>
<reference evidence="1 2" key="1">
    <citation type="submission" date="2019-03" db="EMBL/GenBank/DDBJ databases">
        <title>Single cell metagenomics reveals metabolic interactions within the superorganism composed of flagellate Streblomastix strix and complex community of Bacteroidetes bacteria on its surface.</title>
        <authorList>
            <person name="Treitli S.C."/>
            <person name="Kolisko M."/>
            <person name="Husnik F."/>
            <person name="Keeling P."/>
            <person name="Hampl V."/>
        </authorList>
    </citation>
    <scope>NUCLEOTIDE SEQUENCE [LARGE SCALE GENOMIC DNA]</scope>
    <source>
        <strain evidence="1">ST1C</strain>
    </source>
</reference>
<evidence type="ECO:0000313" key="2">
    <source>
        <dbReference type="Proteomes" id="UP000324800"/>
    </source>
</evidence>
<accession>A0A5J4VRZ2</accession>
<dbReference type="EMBL" id="SNRW01005490">
    <property type="protein sequence ID" value="KAA6384966.1"/>
    <property type="molecule type" value="Genomic_DNA"/>
</dbReference>
<organism evidence="1 2">
    <name type="scientific">Streblomastix strix</name>
    <dbReference type="NCBI Taxonomy" id="222440"/>
    <lineage>
        <taxon>Eukaryota</taxon>
        <taxon>Metamonada</taxon>
        <taxon>Preaxostyla</taxon>
        <taxon>Oxymonadida</taxon>
        <taxon>Streblomastigidae</taxon>
        <taxon>Streblomastix</taxon>
    </lineage>
</organism>
<dbReference type="AlphaFoldDB" id="A0A5J4VRZ2"/>
<name>A0A5J4VRZ2_9EUKA</name>
<dbReference type="Proteomes" id="UP000324800">
    <property type="component" value="Unassembled WGS sequence"/>
</dbReference>
<protein>
    <submittedName>
        <fullName evidence="1">Uncharacterized protein</fullName>
    </submittedName>
</protein>
<gene>
    <name evidence="1" type="ORF">EZS28_019510</name>
</gene>
<sequence>MVQMIIMSIIGSNYCLGGDCLFEVGDYDLLFQAGDYDFLVTWVIQEEEEDDDIYCFYLIGLGYGGLQLTDVCEDCCFGIGGGIVDDLIGIEMNRIEQN</sequence>
<evidence type="ECO:0000313" key="1">
    <source>
        <dbReference type="EMBL" id="KAA6384966.1"/>
    </source>
</evidence>
<proteinExistence type="predicted"/>